<accession>A0A0F9D3M6</accession>
<sequence>MTEFPDEHCKFLGVAGSPAEALRQEAEIQLLQALGDTPEFPSYRADGYTRSGVRYVAYREVAGRALSKYASSVELLSWRSFTVQLLGLVKRLHGSSFPVFHGDISPANIIVSHSGKVGLIDFGVARSRLLPFTLRFSSRQSTAAPLYLSPEQAQGNWWGSASDLYQVGLVVMEFLRRKPLGQGLGVPKLLARLRESPDYARTVAVSELGLPGQFLAGLLDPDPTRRPSALQALAQLD</sequence>
<dbReference type="GO" id="GO:0005524">
    <property type="term" value="F:ATP binding"/>
    <property type="evidence" value="ECO:0007669"/>
    <property type="project" value="InterPro"/>
</dbReference>
<gene>
    <name evidence="2" type="ORF">LCGC14_2327040</name>
</gene>
<dbReference type="InterPro" id="IPR011009">
    <property type="entry name" value="Kinase-like_dom_sf"/>
</dbReference>
<dbReference type="PANTHER" id="PTHR24361">
    <property type="entry name" value="MITOGEN-ACTIVATED KINASE KINASE KINASE"/>
    <property type="match status" value="1"/>
</dbReference>
<dbReference type="Gene3D" id="1.10.510.10">
    <property type="entry name" value="Transferase(Phosphotransferase) domain 1"/>
    <property type="match status" value="1"/>
</dbReference>
<reference evidence="2" key="1">
    <citation type="journal article" date="2015" name="Nature">
        <title>Complex archaea that bridge the gap between prokaryotes and eukaryotes.</title>
        <authorList>
            <person name="Spang A."/>
            <person name="Saw J.H."/>
            <person name="Jorgensen S.L."/>
            <person name="Zaremba-Niedzwiedzka K."/>
            <person name="Martijn J."/>
            <person name="Lind A.E."/>
            <person name="van Eijk R."/>
            <person name="Schleper C."/>
            <person name="Guy L."/>
            <person name="Ettema T.J."/>
        </authorList>
    </citation>
    <scope>NUCLEOTIDE SEQUENCE</scope>
</reference>
<proteinExistence type="predicted"/>
<comment type="caution">
    <text evidence="2">The sequence shown here is derived from an EMBL/GenBank/DDBJ whole genome shotgun (WGS) entry which is preliminary data.</text>
</comment>
<dbReference type="PROSITE" id="PS00109">
    <property type="entry name" value="PROTEIN_KINASE_TYR"/>
    <property type="match status" value="1"/>
</dbReference>
<name>A0A0F9D3M6_9ZZZZ</name>
<dbReference type="GO" id="GO:0004674">
    <property type="term" value="F:protein serine/threonine kinase activity"/>
    <property type="evidence" value="ECO:0007669"/>
    <property type="project" value="TreeGrafter"/>
</dbReference>
<dbReference type="PROSITE" id="PS50011">
    <property type="entry name" value="PROTEIN_KINASE_DOM"/>
    <property type="match status" value="1"/>
</dbReference>
<dbReference type="Pfam" id="PF00069">
    <property type="entry name" value="Pkinase"/>
    <property type="match status" value="1"/>
</dbReference>
<dbReference type="GO" id="GO:0005737">
    <property type="term" value="C:cytoplasm"/>
    <property type="evidence" value="ECO:0007669"/>
    <property type="project" value="TreeGrafter"/>
</dbReference>
<dbReference type="EMBL" id="LAZR01033368">
    <property type="protein sequence ID" value="KKL48286.1"/>
    <property type="molecule type" value="Genomic_DNA"/>
</dbReference>
<feature type="domain" description="Protein kinase" evidence="1">
    <location>
        <begin position="1"/>
        <end position="237"/>
    </location>
</feature>
<dbReference type="SMART" id="SM00220">
    <property type="entry name" value="S_TKc"/>
    <property type="match status" value="1"/>
</dbReference>
<dbReference type="InterPro" id="IPR000719">
    <property type="entry name" value="Prot_kinase_dom"/>
</dbReference>
<dbReference type="InterPro" id="IPR008266">
    <property type="entry name" value="Tyr_kinase_AS"/>
</dbReference>
<evidence type="ECO:0000313" key="2">
    <source>
        <dbReference type="EMBL" id="KKL48286.1"/>
    </source>
</evidence>
<dbReference type="InterPro" id="IPR053235">
    <property type="entry name" value="Ser_Thr_kinase"/>
</dbReference>
<dbReference type="AlphaFoldDB" id="A0A0F9D3M6"/>
<dbReference type="SUPFAM" id="SSF56112">
    <property type="entry name" value="Protein kinase-like (PK-like)"/>
    <property type="match status" value="1"/>
</dbReference>
<evidence type="ECO:0000259" key="1">
    <source>
        <dbReference type="PROSITE" id="PS50011"/>
    </source>
</evidence>
<protein>
    <recommendedName>
        <fullName evidence="1">Protein kinase domain-containing protein</fullName>
    </recommendedName>
</protein>
<organism evidence="2">
    <name type="scientific">marine sediment metagenome</name>
    <dbReference type="NCBI Taxonomy" id="412755"/>
    <lineage>
        <taxon>unclassified sequences</taxon>
        <taxon>metagenomes</taxon>
        <taxon>ecological metagenomes</taxon>
    </lineage>
</organism>